<dbReference type="Proteomes" id="UP000322617">
    <property type="component" value="Chromosome"/>
</dbReference>
<protein>
    <submittedName>
        <fullName evidence="2">Uncharacterized protein</fullName>
    </submittedName>
</protein>
<keyword evidence="1" id="KW-0812">Transmembrane</keyword>
<gene>
    <name evidence="2" type="ORF">JCM16776_0708</name>
</gene>
<dbReference type="STRING" id="1122172.GCA_000373045_00694"/>
<proteinExistence type="predicted"/>
<keyword evidence="3" id="KW-1185">Reference proteome</keyword>
<feature type="transmembrane region" description="Helical" evidence="1">
    <location>
        <begin position="7"/>
        <end position="25"/>
    </location>
</feature>
<organism evidence="2 3">
    <name type="scientific">Leptotrichia shahii</name>
    <dbReference type="NCBI Taxonomy" id="157691"/>
    <lineage>
        <taxon>Bacteria</taxon>
        <taxon>Fusobacteriati</taxon>
        <taxon>Fusobacteriota</taxon>
        <taxon>Fusobacteriia</taxon>
        <taxon>Fusobacteriales</taxon>
        <taxon>Leptotrichiaceae</taxon>
        <taxon>Leptotrichia</taxon>
    </lineage>
</organism>
<evidence type="ECO:0000313" key="2">
    <source>
        <dbReference type="EMBL" id="BBM40488.1"/>
    </source>
</evidence>
<dbReference type="KEGG" id="lsz:JCM16776_0708"/>
<name>A0A510JMG3_9FUSO</name>
<evidence type="ECO:0000313" key="3">
    <source>
        <dbReference type="Proteomes" id="UP000322617"/>
    </source>
</evidence>
<dbReference type="EMBL" id="AP019827">
    <property type="protein sequence ID" value="BBM40488.1"/>
    <property type="molecule type" value="Genomic_DNA"/>
</dbReference>
<feature type="transmembrane region" description="Helical" evidence="1">
    <location>
        <begin position="31"/>
        <end position="50"/>
    </location>
</feature>
<reference evidence="2 3" key="1">
    <citation type="submission" date="2019-07" db="EMBL/GenBank/DDBJ databases">
        <title>Complete Genome Sequence of Leptotrichia shahii Strain JCM 16776.</title>
        <authorList>
            <person name="Watanabe S."/>
            <person name="Cui L."/>
        </authorList>
    </citation>
    <scope>NUCLEOTIDE SEQUENCE [LARGE SCALE GENOMIC DNA]</scope>
    <source>
        <strain evidence="2 3">JCM16776</strain>
    </source>
</reference>
<keyword evidence="1" id="KW-0472">Membrane</keyword>
<dbReference type="AlphaFoldDB" id="A0A510JMG3"/>
<keyword evidence="1" id="KW-1133">Transmembrane helix</keyword>
<evidence type="ECO:0000256" key="1">
    <source>
        <dbReference type="SAM" id="Phobius"/>
    </source>
</evidence>
<sequence>MMTTVNATKWMILILTSIWIQIEVIRIKGHWIAGGNVAFPFLVAMLLWWCPRVIKDFKGL</sequence>
<accession>A0A510JMG3</accession>